<dbReference type="SUPFAM" id="SSF52540">
    <property type="entry name" value="P-loop containing nucleoside triphosphate hydrolases"/>
    <property type="match status" value="3"/>
</dbReference>
<keyword evidence="11" id="KW-0653">Protein transport</keyword>
<dbReference type="AlphaFoldDB" id="A0A0C3D9Y6"/>
<dbReference type="GO" id="GO:0005525">
    <property type="term" value="F:GTP binding"/>
    <property type="evidence" value="ECO:0007669"/>
    <property type="project" value="InterPro"/>
</dbReference>
<accession>A0A0C3D9Y6</accession>
<evidence type="ECO:0000256" key="1">
    <source>
        <dbReference type="ARBA" id="ARBA00001946"/>
    </source>
</evidence>
<protein>
    <recommendedName>
        <fullName evidence="15">G domain-containing protein</fullName>
    </recommendedName>
</protein>
<comment type="cofactor">
    <cofactor evidence="1">
        <name>Mg(2+)</name>
        <dbReference type="ChEBI" id="CHEBI:18420"/>
    </cofactor>
</comment>
<keyword evidence="6" id="KW-0812">Transmembrane</keyword>
<dbReference type="GO" id="GO:0015031">
    <property type="term" value="P:protein transport"/>
    <property type="evidence" value="ECO:0007669"/>
    <property type="project" value="UniProtKB-KW"/>
</dbReference>
<reference evidence="17" key="2">
    <citation type="submission" date="2015-01" db="EMBL/GenBank/DDBJ databases">
        <title>Evolutionary Origins and Diversification of the Mycorrhizal Mutualists.</title>
        <authorList>
            <consortium name="DOE Joint Genome Institute"/>
            <consortium name="Mycorrhizal Genomics Consortium"/>
            <person name="Kohler A."/>
            <person name="Kuo A."/>
            <person name="Nagy L.G."/>
            <person name="Floudas D."/>
            <person name="Copeland A."/>
            <person name="Barry K.W."/>
            <person name="Cichocki N."/>
            <person name="Veneault-Fourrey C."/>
            <person name="LaButti K."/>
            <person name="Lindquist E.A."/>
            <person name="Lipzen A."/>
            <person name="Lundell T."/>
            <person name="Morin E."/>
            <person name="Murat C."/>
            <person name="Riley R."/>
            <person name="Ohm R."/>
            <person name="Sun H."/>
            <person name="Tunlid A."/>
            <person name="Henrissat B."/>
            <person name="Grigoriev I.V."/>
            <person name="Hibbett D.S."/>
            <person name="Martin F."/>
        </authorList>
    </citation>
    <scope>NUCLEOTIDE SEQUENCE [LARGE SCALE GENOMIC DNA]</scope>
    <source>
        <strain evidence="17">Foug A</strain>
    </source>
</reference>
<gene>
    <name evidence="16" type="ORF">SCLCIDRAFT_1132350</name>
</gene>
<dbReference type="CDD" id="cd00882">
    <property type="entry name" value="Ras_like_GTPase"/>
    <property type="match status" value="1"/>
</dbReference>
<evidence type="ECO:0000256" key="4">
    <source>
        <dbReference type="ARBA" id="ARBA00022528"/>
    </source>
</evidence>
<keyword evidence="12" id="KW-1133">Transmembrane helix</keyword>
<evidence type="ECO:0000256" key="13">
    <source>
        <dbReference type="ARBA" id="ARBA00023136"/>
    </source>
</evidence>
<evidence type="ECO:0000256" key="6">
    <source>
        <dbReference type="ARBA" id="ARBA00022692"/>
    </source>
</evidence>
<dbReference type="Proteomes" id="UP000053989">
    <property type="component" value="Unassembled WGS sequence"/>
</dbReference>
<dbReference type="InterPro" id="IPR006073">
    <property type="entry name" value="GTP-bd"/>
</dbReference>
<keyword evidence="10" id="KW-0460">Magnesium</keyword>
<evidence type="ECO:0000256" key="3">
    <source>
        <dbReference type="ARBA" id="ARBA00022448"/>
    </source>
</evidence>
<evidence type="ECO:0000256" key="5">
    <source>
        <dbReference type="ARBA" id="ARBA00022640"/>
    </source>
</evidence>
<dbReference type="EMBL" id="KN822099">
    <property type="protein sequence ID" value="KIM57540.1"/>
    <property type="molecule type" value="Genomic_DNA"/>
</dbReference>
<keyword evidence="8" id="KW-0378">Hydrolase</keyword>
<sequence>MAAESEASQLGSCTKDLEAYRCERYGKQFVFVDTPGFNSSQSQTMVLRKIAHMLETTYRRDIELTGVIYTHRILDACISSAELSSLGLFAALCGGAAAPRVRLVTTMWDETDIESAEETESTLKAEQWKSLLDAGARYERFHNTHESAWEIVLRLGDNMKALLLQRELVDMRMEFTQTTAGSQLLLGVTQNMPSFPYNPRETIQFSKIKPTDIVILVLGMTGSGMSNFINKLTGMPAEIGTDSLGSCTTKVNTYACDRDGRRFIFVDTPGFDSESQSDTAVLTKILHWLRTTYQKCIDPTGVIYTYRINDTHECATELTSLRIVAALCGAEAADRLRLVTTMWDNVDEEIAKGTEVRLKDDVWRLLLGAGSCYERFNNTEGSAWDIVLGLGDTKKALVLQREVVDMEMKLEQTDAGRQILRETTRDRPSFPDIVRSSLNSISNIRPNDIVILMPPESEADELGSCTKDVHAYACYRDGKRFVFVDTPGFNNSSQRQETVLRKIVLWLKATYQRSIMLSGVIYTHGITDEHVSREEMSSFRIFTALCGDEAADRVRLVTTKWDELDSGSATDKENDMKTGPWGSLLNVGAHYSRFDNTTESAWRIVLELGETKKCLLVQREVVDMEIDWYYSTVGIRLQQEVCTRMF</sequence>
<proteinExistence type="predicted"/>
<evidence type="ECO:0000256" key="9">
    <source>
        <dbReference type="ARBA" id="ARBA00022805"/>
    </source>
</evidence>
<dbReference type="InterPro" id="IPR027417">
    <property type="entry name" value="P-loop_NTPase"/>
</dbReference>
<dbReference type="Gene3D" id="3.40.50.300">
    <property type="entry name" value="P-loop containing nucleotide triphosphate hydrolases"/>
    <property type="match status" value="3"/>
</dbReference>
<keyword evidence="4" id="KW-0150">Chloroplast</keyword>
<dbReference type="InterPro" id="IPR045058">
    <property type="entry name" value="GIMA/IAN/Toc"/>
</dbReference>
<dbReference type="PANTHER" id="PTHR10903">
    <property type="entry name" value="GTPASE, IMAP FAMILY MEMBER-RELATED"/>
    <property type="match status" value="1"/>
</dbReference>
<dbReference type="GO" id="GO:0016787">
    <property type="term" value="F:hydrolase activity"/>
    <property type="evidence" value="ECO:0007669"/>
    <property type="project" value="UniProtKB-KW"/>
</dbReference>
<name>A0A0C3D9Y6_9AGAM</name>
<keyword evidence="5" id="KW-0934">Plastid</keyword>
<evidence type="ECO:0000256" key="2">
    <source>
        <dbReference type="ARBA" id="ARBA00004167"/>
    </source>
</evidence>
<evidence type="ECO:0000259" key="15">
    <source>
        <dbReference type="Pfam" id="PF01926"/>
    </source>
</evidence>
<dbReference type="GO" id="GO:0046872">
    <property type="term" value="F:metal ion binding"/>
    <property type="evidence" value="ECO:0007669"/>
    <property type="project" value="UniProtKB-KW"/>
</dbReference>
<dbReference type="OrthoDB" id="8954335at2759"/>
<evidence type="ECO:0000313" key="17">
    <source>
        <dbReference type="Proteomes" id="UP000053989"/>
    </source>
</evidence>
<keyword evidence="3" id="KW-0813">Transport</keyword>
<evidence type="ECO:0000256" key="7">
    <source>
        <dbReference type="ARBA" id="ARBA00022723"/>
    </source>
</evidence>
<evidence type="ECO:0000256" key="14">
    <source>
        <dbReference type="ARBA" id="ARBA00024013"/>
    </source>
</evidence>
<feature type="domain" description="G" evidence="15">
    <location>
        <begin position="215"/>
        <end position="276"/>
    </location>
</feature>
<dbReference type="HOGENOM" id="CLU_423985_0_0_1"/>
<dbReference type="InParanoid" id="A0A0C3D9Y6"/>
<evidence type="ECO:0000256" key="12">
    <source>
        <dbReference type="ARBA" id="ARBA00022989"/>
    </source>
</evidence>
<dbReference type="GO" id="GO:0016020">
    <property type="term" value="C:membrane"/>
    <property type="evidence" value="ECO:0007669"/>
    <property type="project" value="UniProtKB-SubCell"/>
</dbReference>
<keyword evidence="13" id="KW-0472">Membrane</keyword>
<dbReference type="Pfam" id="PF01926">
    <property type="entry name" value="MMR_HSR1"/>
    <property type="match status" value="1"/>
</dbReference>
<keyword evidence="9" id="KW-1002">Plastid outer membrane</keyword>
<evidence type="ECO:0000313" key="16">
    <source>
        <dbReference type="EMBL" id="KIM57540.1"/>
    </source>
</evidence>
<evidence type="ECO:0000256" key="10">
    <source>
        <dbReference type="ARBA" id="ARBA00022842"/>
    </source>
</evidence>
<evidence type="ECO:0000256" key="8">
    <source>
        <dbReference type="ARBA" id="ARBA00022801"/>
    </source>
</evidence>
<comment type="subcellular location">
    <subcellularLocation>
        <location evidence="2">Membrane</location>
        <topology evidence="2">Single-pass membrane protein</topology>
    </subcellularLocation>
    <subcellularLocation>
        <location evidence="14">Plastid</location>
        <location evidence="14">Chloroplast outer membrane</location>
    </subcellularLocation>
</comment>
<organism evidence="16 17">
    <name type="scientific">Scleroderma citrinum Foug A</name>
    <dbReference type="NCBI Taxonomy" id="1036808"/>
    <lineage>
        <taxon>Eukaryota</taxon>
        <taxon>Fungi</taxon>
        <taxon>Dikarya</taxon>
        <taxon>Basidiomycota</taxon>
        <taxon>Agaricomycotina</taxon>
        <taxon>Agaricomycetes</taxon>
        <taxon>Agaricomycetidae</taxon>
        <taxon>Boletales</taxon>
        <taxon>Sclerodermatineae</taxon>
        <taxon>Sclerodermataceae</taxon>
        <taxon>Scleroderma</taxon>
    </lineage>
</organism>
<reference evidence="16 17" key="1">
    <citation type="submission" date="2014-04" db="EMBL/GenBank/DDBJ databases">
        <authorList>
            <consortium name="DOE Joint Genome Institute"/>
            <person name="Kuo A."/>
            <person name="Kohler A."/>
            <person name="Nagy L.G."/>
            <person name="Floudas D."/>
            <person name="Copeland A."/>
            <person name="Barry K.W."/>
            <person name="Cichocki N."/>
            <person name="Veneault-Fourrey C."/>
            <person name="LaButti K."/>
            <person name="Lindquist E.A."/>
            <person name="Lipzen A."/>
            <person name="Lundell T."/>
            <person name="Morin E."/>
            <person name="Murat C."/>
            <person name="Sun H."/>
            <person name="Tunlid A."/>
            <person name="Henrissat B."/>
            <person name="Grigoriev I.V."/>
            <person name="Hibbett D.S."/>
            <person name="Martin F."/>
            <person name="Nordberg H.P."/>
            <person name="Cantor M.N."/>
            <person name="Hua S.X."/>
        </authorList>
    </citation>
    <scope>NUCLEOTIDE SEQUENCE [LARGE SCALE GENOMIC DNA]</scope>
    <source>
        <strain evidence="16 17">Foug A</strain>
    </source>
</reference>
<keyword evidence="7" id="KW-0479">Metal-binding</keyword>
<keyword evidence="17" id="KW-1185">Reference proteome</keyword>
<evidence type="ECO:0000256" key="11">
    <source>
        <dbReference type="ARBA" id="ARBA00022927"/>
    </source>
</evidence>
<dbReference type="PANTHER" id="PTHR10903:SF135">
    <property type="entry name" value="TRANSLOCASE OF CHLOROPLAST 120, CHLOROPLASTIC-RELATED"/>
    <property type="match status" value="1"/>
</dbReference>